<reference evidence="1" key="1">
    <citation type="submission" date="2018-02" db="EMBL/GenBank/DDBJ databases">
        <title>Rhizophora mucronata_Transcriptome.</title>
        <authorList>
            <person name="Meera S.P."/>
            <person name="Sreeshan A."/>
            <person name="Augustine A."/>
        </authorList>
    </citation>
    <scope>NUCLEOTIDE SEQUENCE</scope>
    <source>
        <tissue evidence="1">Leaf</tissue>
    </source>
</reference>
<organism evidence="1">
    <name type="scientific">Rhizophora mucronata</name>
    <name type="common">Asiatic mangrove</name>
    <dbReference type="NCBI Taxonomy" id="61149"/>
    <lineage>
        <taxon>Eukaryota</taxon>
        <taxon>Viridiplantae</taxon>
        <taxon>Streptophyta</taxon>
        <taxon>Embryophyta</taxon>
        <taxon>Tracheophyta</taxon>
        <taxon>Spermatophyta</taxon>
        <taxon>Magnoliopsida</taxon>
        <taxon>eudicotyledons</taxon>
        <taxon>Gunneridae</taxon>
        <taxon>Pentapetalae</taxon>
        <taxon>rosids</taxon>
        <taxon>fabids</taxon>
        <taxon>Malpighiales</taxon>
        <taxon>Rhizophoraceae</taxon>
        <taxon>Rhizophora</taxon>
    </lineage>
</organism>
<evidence type="ECO:0000313" key="1">
    <source>
        <dbReference type="EMBL" id="MBX56079.1"/>
    </source>
</evidence>
<protein>
    <submittedName>
        <fullName evidence="1">Uncharacterized protein</fullName>
    </submittedName>
</protein>
<sequence length="34" mass="3567">MSMNDPSILSFIIGRGEGQVAACLLQQVSITLSS</sequence>
<name>A0A2P2PN71_RHIMU</name>
<dbReference type="AlphaFoldDB" id="A0A2P2PN71"/>
<dbReference type="EMBL" id="GGEC01075595">
    <property type="protein sequence ID" value="MBX56079.1"/>
    <property type="molecule type" value="Transcribed_RNA"/>
</dbReference>
<accession>A0A2P2PN71</accession>
<proteinExistence type="predicted"/>